<keyword evidence="3" id="KW-1185">Reference proteome</keyword>
<evidence type="ECO:0000313" key="3">
    <source>
        <dbReference type="Proteomes" id="UP001501710"/>
    </source>
</evidence>
<protein>
    <recommendedName>
        <fullName evidence="1">Carrier domain-containing protein</fullName>
    </recommendedName>
</protein>
<comment type="caution">
    <text evidence="2">The sequence shown here is derived from an EMBL/GenBank/DDBJ whole genome shotgun (WGS) entry which is preliminary data.</text>
</comment>
<dbReference type="Pfam" id="PF00550">
    <property type="entry name" value="PP-binding"/>
    <property type="match status" value="1"/>
</dbReference>
<evidence type="ECO:0000259" key="1">
    <source>
        <dbReference type="PROSITE" id="PS50075"/>
    </source>
</evidence>
<feature type="domain" description="Carrier" evidence="1">
    <location>
        <begin position="2"/>
        <end position="78"/>
    </location>
</feature>
<sequence>MYTNLPTAEDTMKVIAEVIGVTTATPDANFFDLGGDSLRAAHLSLVLEERFAGAEVDVFTIYAAEDLAEIHQELVRSLTAVAAS</sequence>
<accession>A0ABP8CFH7</accession>
<evidence type="ECO:0000313" key="2">
    <source>
        <dbReference type="EMBL" id="GAA4238663.1"/>
    </source>
</evidence>
<dbReference type="Gene3D" id="1.10.1200.10">
    <property type="entry name" value="ACP-like"/>
    <property type="match status" value="1"/>
</dbReference>
<dbReference type="SUPFAM" id="SSF47336">
    <property type="entry name" value="ACP-like"/>
    <property type="match status" value="1"/>
</dbReference>
<gene>
    <name evidence="2" type="ORF">GCM10022254_55520</name>
</gene>
<dbReference type="EMBL" id="BAABAS010000020">
    <property type="protein sequence ID" value="GAA4238663.1"/>
    <property type="molecule type" value="Genomic_DNA"/>
</dbReference>
<name>A0ABP8CFH7_9ACTN</name>
<dbReference type="InterPro" id="IPR036736">
    <property type="entry name" value="ACP-like_sf"/>
</dbReference>
<dbReference type="PROSITE" id="PS50075">
    <property type="entry name" value="CARRIER"/>
    <property type="match status" value="1"/>
</dbReference>
<dbReference type="RefSeq" id="WP_344902235.1">
    <property type="nucleotide sequence ID" value="NZ_BAABAS010000020.1"/>
</dbReference>
<organism evidence="2 3">
    <name type="scientific">Actinomadura meridiana</name>
    <dbReference type="NCBI Taxonomy" id="559626"/>
    <lineage>
        <taxon>Bacteria</taxon>
        <taxon>Bacillati</taxon>
        <taxon>Actinomycetota</taxon>
        <taxon>Actinomycetes</taxon>
        <taxon>Streptosporangiales</taxon>
        <taxon>Thermomonosporaceae</taxon>
        <taxon>Actinomadura</taxon>
    </lineage>
</organism>
<dbReference type="Proteomes" id="UP001501710">
    <property type="component" value="Unassembled WGS sequence"/>
</dbReference>
<proteinExistence type="predicted"/>
<dbReference type="InterPro" id="IPR009081">
    <property type="entry name" value="PP-bd_ACP"/>
</dbReference>
<reference evidence="3" key="1">
    <citation type="journal article" date="2019" name="Int. J. Syst. Evol. Microbiol.">
        <title>The Global Catalogue of Microorganisms (GCM) 10K type strain sequencing project: providing services to taxonomists for standard genome sequencing and annotation.</title>
        <authorList>
            <consortium name="The Broad Institute Genomics Platform"/>
            <consortium name="The Broad Institute Genome Sequencing Center for Infectious Disease"/>
            <person name="Wu L."/>
            <person name="Ma J."/>
        </authorList>
    </citation>
    <scope>NUCLEOTIDE SEQUENCE [LARGE SCALE GENOMIC DNA]</scope>
    <source>
        <strain evidence="3">JCM 17440</strain>
    </source>
</reference>